<proteinExistence type="predicted"/>
<dbReference type="Pfam" id="PF00395">
    <property type="entry name" value="SLH"/>
    <property type="match status" value="3"/>
</dbReference>
<feature type="domain" description="SLH" evidence="3">
    <location>
        <begin position="261"/>
        <end position="320"/>
    </location>
</feature>
<feature type="domain" description="SLH" evidence="3">
    <location>
        <begin position="386"/>
        <end position="440"/>
    </location>
</feature>
<evidence type="ECO:0000256" key="2">
    <source>
        <dbReference type="SAM" id="SignalP"/>
    </source>
</evidence>
<sequence>MSVKKRVASLLLALGMLATTAPAFAADTAEAAGELAVQKGAAISKNVAAEDYSYIKLGASVKGQSVVAGNTINFALVEYDNGRGGQRYVCTLYKGNKALDTFVEAFEAEEGLYTSVLPLDTDGMSTGTYAIEFYTQYYANNKWNTVSSTKSRENFTIVKKAVGLNGISLVDGNGQKVTGVTIEKQENASAFYDVQFNPQNTTVNREVTVISANNNIVEAEDLAGTVGIYPVNYGKTTVTVEVSGKKTAINVFVPNPNSSNVIDLFSDVNTGDWFLDYVQYAYDKGIMKGVGNYRFAPNEPLTRAQIAQILYAQAGSPAVSGEMKFTDVAQGSWYYNAVLWASQNGIVTGYANGMFRPNTNITREQLARMLYAHAGTPAVSGDLNNFADGAKVSNWAKDAVIWAKEKGIIKGKTVNGKLCIDPQGNATRAEAATMMKNYLG</sequence>
<name>A0ABS6ESA1_9FIRM</name>
<comment type="caution">
    <text evidence="4">The sequence shown here is derived from an EMBL/GenBank/DDBJ whole genome shotgun (WGS) entry which is preliminary data.</text>
</comment>
<dbReference type="InterPro" id="IPR001119">
    <property type="entry name" value="SLH_dom"/>
</dbReference>
<evidence type="ECO:0000313" key="5">
    <source>
        <dbReference type="Proteomes" id="UP000783588"/>
    </source>
</evidence>
<accession>A0ABS6ESA1</accession>
<evidence type="ECO:0000259" key="3">
    <source>
        <dbReference type="PROSITE" id="PS51272"/>
    </source>
</evidence>
<organism evidence="4 5">
    <name type="scientific">Butyricicoccus intestinisimiae</name>
    <dbReference type="NCBI Taxonomy" id="2841509"/>
    <lineage>
        <taxon>Bacteria</taxon>
        <taxon>Bacillati</taxon>
        <taxon>Bacillota</taxon>
        <taxon>Clostridia</taxon>
        <taxon>Eubacteriales</taxon>
        <taxon>Butyricicoccaceae</taxon>
        <taxon>Butyricicoccus</taxon>
    </lineage>
</organism>
<feature type="chain" id="PRO_5047330522" evidence="2">
    <location>
        <begin position="26"/>
        <end position="440"/>
    </location>
</feature>
<evidence type="ECO:0000313" key="4">
    <source>
        <dbReference type="EMBL" id="MBU5490452.1"/>
    </source>
</evidence>
<evidence type="ECO:0000256" key="1">
    <source>
        <dbReference type="ARBA" id="ARBA00022737"/>
    </source>
</evidence>
<keyword evidence="5" id="KW-1185">Reference proteome</keyword>
<reference evidence="4 5" key="1">
    <citation type="submission" date="2021-06" db="EMBL/GenBank/DDBJ databases">
        <authorList>
            <person name="Sun Q."/>
            <person name="Li D."/>
        </authorList>
    </citation>
    <scope>NUCLEOTIDE SEQUENCE [LARGE SCALE GENOMIC DNA]</scope>
    <source>
        <strain evidence="4 5">MSJd-7</strain>
    </source>
</reference>
<dbReference type="PROSITE" id="PS51272">
    <property type="entry name" value="SLH"/>
    <property type="match status" value="3"/>
</dbReference>
<protein>
    <submittedName>
        <fullName evidence="4">S-layer homology domain-containing protein</fullName>
    </submittedName>
</protein>
<keyword evidence="2" id="KW-0732">Signal</keyword>
<keyword evidence="1" id="KW-0677">Repeat</keyword>
<feature type="domain" description="SLH" evidence="3">
    <location>
        <begin position="321"/>
        <end position="384"/>
    </location>
</feature>
<dbReference type="RefSeq" id="WP_216470108.1">
    <property type="nucleotide sequence ID" value="NZ_JAHLQI010000003.1"/>
</dbReference>
<dbReference type="EMBL" id="JAHLQI010000003">
    <property type="protein sequence ID" value="MBU5490452.1"/>
    <property type="molecule type" value="Genomic_DNA"/>
</dbReference>
<dbReference type="PANTHER" id="PTHR43308:SF5">
    <property type="entry name" value="S-LAYER PROTEIN _ PEPTIDOGLYCAN ENDO-BETA-N-ACETYLGLUCOSAMINIDASE"/>
    <property type="match status" value="1"/>
</dbReference>
<feature type="signal peptide" evidence="2">
    <location>
        <begin position="1"/>
        <end position="25"/>
    </location>
</feature>
<dbReference type="PANTHER" id="PTHR43308">
    <property type="entry name" value="OUTER MEMBRANE PROTEIN ALPHA-RELATED"/>
    <property type="match status" value="1"/>
</dbReference>
<dbReference type="InterPro" id="IPR051465">
    <property type="entry name" value="Cell_Envelope_Struct_Comp"/>
</dbReference>
<gene>
    <name evidence="4" type="ORF">KQI75_07445</name>
</gene>
<dbReference type="Proteomes" id="UP000783588">
    <property type="component" value="Unassembled WGS sequence"/>
</dbReference>